<gene>
    <name evidence="1" type="ORF">OWV82_003245</name>
</gene>
<evidence type="ECO:0000313" key="2">
    <source>
        <dbReference type="Proteomes" id="UP001164539"/>
    </source>
</evidence>
<sequence>MSDPYSNYFNGWFNFSPLHHFSSSSSSSSSANPYNYAAFGYNIYSNDINTNTSFSAHFQSSSPPSPPLKEALPLLSLSPTRHEEQESSCSAMEVDRNKDSTEESNLFSVSPDDHEASVTVALHLGLPNPSSTDLISGISSTEISDKEEEVTIAASGLSRSSRLNKGQYWIPTPSQILIGPTQFSCPLCFKTFNRYNNMQMHMWGHGSQYRKGPESLRGTQPTAMLRLPCYCCAPGCRNNIDHPRSKPLKDFRTLQTHYKRKHGIKPFMCRKCGKAFAVRGDWRTHEKNCGKLWYCTCGSDFKHKRSLKDHIKAFGHGHASCGIDSFEEDDAASEIEQDNNESSRDID</sequence>
<evidence type="ECO:0000313" key="1">
    <source>
        <dbReference type="EMBL" id="KAJ4724236.1"/>
    </source>
</evidence>
<dbReference type="EMBL" id="CM051395">
    <property type="protein sequence ID" value="KAJ4724236.1"/>
    <property type="molecule type" value="Genomic_DNA"/>
</dbReference>
<organism evidence="1 2">
    <name type="scientific">Melia azedarach</name>
    <name type="common">Chinaberry tree</name>
    <dbReference type="NCBI Taxonomy" id="155640"/>
    <lineage>
        <taxon>Eukaryota</taxon>
        <taxon>Viridiplantae</taxon>
        <taxon>Streptophyta</taxon>
        <taxon>Embryophyta</taxon>
        <taxon>Tracheophyta</taxon>
        <taxon>Spermatophyta</taxon>
        <taxon>Magnoliopsida</taxon>
        <taxon>eudicotyledons</taxon>
        <taxon>Gunneridae</taxon>
        <taxon>Pentapetalae</taxon>
        <taxon>rosids</taxon>
        <taxon>malvids</taxon>
        <taxon>Sapindales</taxon>
        <taxon>Meliaceae</taxon>
        <taxon>Melia</taxon>
    </lineage>
</organism>
<accession>A0ACC1YKB9</accession>
<comment type="caution">
    <text evidence="1">The sequence shown here is derived from an EMBL/GenBank/DDBJ whole genome shotgun (WGS) entry which is preliminary data.</text>
</comment>
<proteinExistence type="predicted"/>
<protein>
    <submittedName>
        <fullName evidence="1">Zinc finger protein WIP2-like</fullName>
    </submittedName>
</protein>
<reference evidence="1 2" key="1">
    <citation type="journal article" date="2023" name="Science">
        <title>Complex scaffold remodeling in plant triterpene biosynthesis.</title>
        <authorList>
            <person name="De La Pena R."/>
            <person name="Hodgson H."/>
            <person name="Liu J.C."/>
            <person name="Stephenson M.J."/>
            <person name="Martin A.C."/>
            <person name="Owen C."/>
            <person name="Harkess A."/>
            <person name="Leebens-Mack J."/>
            <person name="Jimenez L.E."/>
            <person name="Osbourn A."/>
            <person name="Sattely E.S."/>
        </authorList>
    </citation>
    <scope>NUCLEOTIDE SEQUENCE [LARGE SCALE GENOMIC DNA]</scope>
    <source>
        <strain evidence="2">cv. JPN11</strain>
        <tissue evidence="1">Leaf</tissue>
    </source>
</reference>
<keyword evidence="2" id="KW-1185">Reference proteome</keyword>
<name>A0ACC1YKB9_MELAZ</name>
<dbReference type="Proteomes" id="UP001164539">
    <property type="component" value="Chromosome 2"/>
</dbReference>